<reference evidence="14 15" key="1">
    <citation type="journal article" date="2025" name="Anaerobe">
        <title>Description of Anaerococcus kampingiae sp. nov., Anaerococcus groningensis sp. nov., Anaerococcus martiniensis sp. nov., and Anaerococcus cruorum sp. nov., isolated from human clinical specimens.</title>
        <authorList>
            <person name="Boiten K.E."/>
            <person name="Meijer J."/>
            <person name="van Wezel E.M."/>
            <person name="Veloo A.C.M."/>
        </authorList>
    </citation>
    <scope>NUCLEOTIDE SEQUENCE [LARGE SCALE GENOMIC DNA]</scope>
    <source>
        <strain evidence="14 15">ENR0831</strain>
    </source>
</reference>
<feature type="binding site" evidence="9">
    <location>
        <position position="136"/>
    </location>
    <ligand>
        <name>NADPH</name>
        <dbReference type="ChEBI" id="CHEBI:57783"/>
    </ligand>
</feature>
<organism evidence="14 15">
    <name type="scientific">Anaerococcus martiniensis</name>
    <dbReference type="NCBI Taxonomy" id="3115615"/>
    <lineage>
        <taxon>Bacteria</taxon>
        <taxon>Bacillati</taxon>
        <taxon>Bacillota</taxon>
        <taxon>Tissierellia</taxon>
        <taxon>Tissierellales</taxon>
        <taxon>Peptoniphilaceae</taxon>
        <taxon>Anaerococcus</taxon>
    </lineage>
</organism>
<comment type="catalytic activity">
    <reaction evidence="9 11">
        <text>sn-glycerol 3-phosphate + NADP(+) = dihydroxyacetone phosphate + NADPH + H(+)</text>
        <dbReference type="Rhea" id="RHEA:11096"/>
        <dbReference type="ChEBI" id="CHEBI:15378"/>
        <dbReference type="ChEBI" id="CHEBI:57597"/>
        <dbReference type="ChEBI" id="CHEBI:57642"/>
        <dbReference type="ChEBI" id="CHEBI:57783"/>
        <dbReference type="ChEBI" id="CHEBI:58349"/>
        <dbReference type="EC" id="1.1.1.94"/>
    </reaction>
</comment>
<feature type="binding site" evidence="9">
    <location>
        <position position="11"/>
    </location>
    <ligand>
        <name>NADPH</name>
        <dbReference type="ChEBI" id="CHEBI:57783"/>
    </ligand>
</feature>
<feature type="domain" description="Glycerol-3-phosphate dehydrogenase NAD-dependent C-terminal" evidence="13">
    <location>
        <begin position="176"/>
        <end position="316"/>
    </location>
</feature>
<evidence type="ECO:0000256" key="7">
    <source>
        <dbReference type="ARBA" id="ARBA00023209"/>
    </source>
</evidence>
<feature type="binding site" evidence="9">
    <location>
        <position position="240"/>
    </location>
    <ligand>
        <name>sn-glycerol 3-phosphate</name>
        <dbReference type="ChEBI" id="CHEBI:57597"/>
    </ligand>
</feature>
<evidence type="ECO:0000259" key="13">
    <source>
        <dbReference type="Pfam" id="PF07479"/>
    </source>
</evidence>
<comment type="subcellular location">
    <subcellularLocation>
        <location evidence="9">Cytoplasm</location>
    </subcellularLocation>
</comment>
<feature type="binding site" evidence="9">
    <location>
        <position position="277"/>
    </location>
    <ligand>
        <name>NADPH</name>
        <dbReference type="ChEBI" id="CHEBI:57783"/>
    </ligand>
</feature>
<dbReference type="SUPFAM" id="SSF51735">
    <property type="entry name" value="NAD(P)-binding Rossmann-fold domains"/>
    <property type="match status" value="1"/>
</dbReference>
<keyword evidence="15" id="KW-1185">Reference proteome</keyword>
<dbReference type="GO" id="GO:0047952">
    <property type="term" value="F:glycerol-3-phosphate dehydrogenase [NAD(P)+] activity"/>
    <property type="evidence" value="ECO:0007669"/>
    <property type="project" value="UniProtKB-EC"/>
</dbReference>
<dbReference type="InterPro" id="IPR006109">
    <property type="entry name" value="G3P_DH_NAD-dep_C"/>
</dbReference>
<evidence type="ECO:0000256" key="6">
    <source>
        <dbReference type="ARBA" id="ARBA00023098"/>
    </source>
</evidence>
<evidence type="ECO:0000256" key="4">
    <source>
        <dbReference type="ARBA" id="ARBA00023002"/>
    </source>
</evidence>
<dbReference type="NCBIfam" id="NF000940">
    <property type="entry name" value="PRK00094.1-2"/>
    <property type="match status" value="1"/>
</dbReference>
<dbReference type="PANTHER" id="PTHR11728">
    <property type="entry name" value="GLYCEROL-3-PHOSPHATE DEHYDROGENASE"/>
    <property type="match status" value="1"/>
</dbReference>
<feature type="binding site" evidence="9">
    <location>
        <position position="251"/>
    </location>
    <ligand>
        <name>sn-glycerol 3-phosphate</name>
        <dbReference type="ChEBI" id="CHEBI:57597"/>
    </ligand>
</feature>
<keyword evidence="4 9" id="KW-0560">Oxidoreductase</keyword>
<dbReference type="PANTHER" id="PTHR11728:SF1">
    <property type="entry name" value="GLYCEROL-3-PHOSPHATE DEHYDROGENASE [NAD(+)] 2, CHLOROPLASTIC"/>
    <property type="match status" value="1"/>
</dbReference>
<feature type="binding site" evidence="9">
    <location>
        <position position="30"/>
    </location>
    <ligand>
        <name>NADPH</name>
        <dbReference type="ChEBI" id="CHEBI:57783"/>
    </ligand>
</feature>
<dbReference type="SUPFAM" id="SSF48179">
    <property type="entry name" value="6-phosphogluconate dehydrogenase C-terminal domain-like"/>
    <property type="match status" value="1"/>
</dbReference>
<evidence type="ECO:0000256" key="1">
    <source>
        <dbReference type="ARBA" id="ARBA00011009"/>
    </source>
</evidence>
<dbReference type="InterPro" id="IPR006168">
    <property type="entry name" value="G3P_DH_NAD-dep"/>
</dbReference>
<gene>
    <name evidence="9" type="primary">gpsA</name>
    <name evidence="14" type="ORF">ACCQ41_00725</name>
</gene>
<feature type="binding site" evidence="9">
    <location>
        <position position="103"/>
    </location>
    <ligand>
        <name>sn-glycerol 3-phosphate</name>
        <dbReference type="ChEBI" id="CHEBI:57597"/>
    </ligand>
</feature>
<feature type="binding site" evidence="9">
    <location>
        <position position="275"/>
    </location>
    <ligand>
        <name>NADPH</name>
        <dbReference type="ChEBI" id="CHEBI:57783"/>
    </ligand>
</feature>
<keyword evidence="6 9" id="KW-0443">Lipid metabolism</keyword>
<dbReference type="EMBL" id="JBGMEI010000001">
    <property type="protein sequence ID" value="MFO3664783.1"/>
    <property type="molecule type" value="Genomic_DNA"/>
</dbReference>
<dbReference type="PRINTS" id="PR00077">
    <property type="entry name" value="GPDHDRGNASE"/>
</dbReference>
<evidence type="ECO:0000256" key="10">
    <source>
        <dbReference type="RuleBase" id="RU000437"/>
    </source>
</evidence>
<feature type="binding site" evidence="9">
    <location>
        <position position="103"/>
    </location>
    <ligand>
        <name>NADPH</name>
        <dbReference type="ChEBI" id="CHEBI:57783"/>
    </ligand>
</feature>
<comment type="similarity">
    <text evidence="1 9 10">Belongs to the NAD-dependent glycerol-3-phosphate dehydrogenase family.</text>
</comment>
<comment type="caution">
    <text evidence="9">Lacks conserved residue(s) required for the propagation of feature annotation.</text>
</comment>
<feature type="binding site" evidence="9">
    <location>
        <position position="250"/>
    </location>
    <ligand>
        <name>sn-glycerol 3-phosphate</name>
        <dbReference type="ChEBI" id="CHEBI:57597"/>
    </ligand>
</feature>
<accession>A0ABW9M7B4</accession>
<dbReference type="HAMAP" id="MF_00394">
    <property type="entry name" value="NAD_Glyc3P_dehydrog"/>
    <property type="match status" value="1"/>
</dbReference>
<dbReference type="InterPro" id="IPR011128">
    <property type="entry name" value="G3P_DH_NAD-dep_N"/>
</dbReference>
<keyword evidence="9" id="KW-0547">Nucleotide-binding</keyword>
<evidence type="ECO:0000256" key="11">
    <source>
        <dbReference type="RuleBase" id="RU000439"/>
    </source>
</evidence>
<evidence type="ECO:0000313" key="14">
    <source>
        <dbReference type="EMBL" id="MFO3664783.1"/>
    </source>
</evidence>
<evidence type="ECO:0000256" key="5">
    <source>
        <dbReference type="ARBA" id="ARBA00023027"/>
    </source>
</evidence>
<keyword evidence="8 9" id="KW-1208">Phospholipid metabolism</keyword>
<keyword evidence="2 9" id="KW-0444">Lipid biosynthesis</keyword>
<dbReference type="Gene3D" id="3.40.50.720">
    <property type="entry name" value="NAD(P)-binding Rossmann-like Domain"/>
    <property type="match status" value="1"/>
</dbReference>
<dbReference type="Pfam" id="PF01210">
    <property type="entry name" value="NAD_Gly3P_dh_N"/>
    <property type="match status" value="1"/>
</dbReference>
<dbReference type="Gene3D" id="1.10.1040.10">
    <property type="entry name" value="N-(1-d-carboxylethyl)-l-norvaline Dehydrogenase, domain 2"/>
    <property type="match status" value="1"/>
</dbReference>
<feature type="binding site" evidence="9">
    <location>
        <position position="47"/>
    </location>
    <ligand>
        <name>NADPH</name>
        <dbReference type="ChEBI" id="CHEBI:57783"/>
    </ligand>
</feature>
<dbReference type="InterPro" id="IPR036291">
    <property type="entry name" value="NAD(P)-bd_dom_sf"/>
</dbReference>
<keyword evidence="7 9" id="KW-0594">Phospholipid biosynthesis</keyword>
<comment type="caution">
    <text evidence="14">The sequence shown here is derived from an EMBL/GenBank/DDBJ whole genome shotgun (WGS) entry which is preliminary data.</text>
</comment>
<feature type="binding site" evidence="9">
    <location>
        <position position="252"/>
    </location>
    <ligand>
        <name>sn-glycerol 3-phosphate</name>
        <dbReference type="ChEBI" id="CHEBI:57597"/>
    </ligand>
</feature>
<dbReference type="NCBIfam" id="NF000942">
    <property type="entry name" value="PRK00094.1-4"/>
    <property type="match status" value="1"/>
</dbReference>
<evidence type="ECO:0000256" key="8">
    <source>
        <dbReference type="ARBA" id="ARBA00023264"/>
    </source>
</evidence>
<protein>
    <recommendedName>
        <fullName evidence="9">Glycerol-3-phosphate dehydrogenase [NAD(P)+]</fullName>
        <ecNumber evidence="9">1.1.1.94</ecNumber>
    </recommendedName>
    <alternativeName>
        <fullName evidence="9">NAD(P)(+)-dependent glycerol-3-phosphate dehydrogenase</fullName>
    </alternativeName>
    <alternativeName>
        <fullName evidence="9">NAD(P)H-dependent dihydroxyacetone-phosphate reductase</fullName>
    </alternativeName>
</protein>
<comment type="catalytic activity">
    <reaction evidence="9">
        <text>sn-glycerol 3-phosphate + NAD(+) = dihydroxyacetone phosphate + NADH + H(+)</text>
        <dbReference type="Rhea" id="RHEA:11092"/>
        <dbReference type="ChEBI" id="CHEBI:15378"/>
        <dbReference type="ChEBI" id="CHEBI:57540"/>
        <dbReference type="ChEBI" id="CHEBI:57597"/>
        <dbReference type="ChEBI" id="CHEBI:57642"/>
        <dbReference type="ChEBI" id="CHEBI:57945"/>
        <dbReference type="EC" id="1.1.1.94"/>
    </reaction>
</comment>
<feature type="binding site" evidence="9">
    <location>
        <position position="134"/>
    </location>
    <ligand>
        <name>sn-glycerol 3-phosphate</name>
        <dbReference type="ChEBI" id="CHEBI:57597"/>
    </ligand>
</feature>
<dbReference type="Proteomes" id="UP001637996">
    <property type="component" value="Unassembled WGS sequence"/>
</dbReference>
<dbReference type="InterPro" id="IPR008927">
    <property type="entry name" value="6-PGluconate_DH-like_C_sf"/>
</dbReference>
<evidence type="ECO:0000259" key="12">
    <source>
        <dbReference type="Pfam" id="PF01210"/>
    </source>
</evidence>
<evidence type="ECO:0000256" key="3">
    <source>
        <dbReference type="ARBA" id="ARBA00022857"/>
    </source>
</evidence>
<feature type="binding site" evidence="9">
    <location>
        <position position="132"/>
    </location>
    <ligand>
        <name>sn-glycerol 3-phosphate</name>
        <dbReference type="ChEBI" id="CHEBI:57597"/>
    </ligand>
</feature>
<feature type="domain" description="Glycerol-3-phosphate dehydrogenase NAD-dependent N-terminal" evidence="12">
    <location>
        <begin position="2"/>
        <end position="156"/>
    </location>
</feature>
<dbReference type="Pfam" id="PF07479">
    <property type="entry name" value="NAD_Gly3P_dh_C"/>
    <property type="match status" value="1"/>
</dbReference>
<keyword evidence="3 9" id="KW-0521">NADP</keyword>
<evidence type="ECO:0000256" key="9">
    <source>
        <dbReference type="HAMAP-Rule" id="MF_00394"/>
    </source>
</evidence>
<comment type="function">
    <text evidence="9">Catalyzes the reduction of the glycolytic intermediate dihydroxyacetone phosphate (DHAP) to sn-glycerol 3-phosphate (G3P), the key precursor for phospholipid synthesis.</text>
</comment>
<proteinExistence type="inferred from homology"/>
<keyword evidence="5 9" id="KW-0520">NAD</keyword>
<keyword evidence="9" id="KW-0963">Cytoplasm</keyword>
<dbReference type="RefSeq" id="WP_410030560.1">
    <property type="nucleotide sequence ID" value="NZ_JBGMEI010000001.1"/>
</dbReference>
<feature type="binding site" evidence="9">
    <location>
        <position position="251"/>
    </location>
    <ligand>
        <name>NADPH</name>
        <dbReference type="ChEBI" id="CHEBI:57783"/>
    </ligand>
</feature>
<feature type="binding site" evidence="9">
    <location>
        <position position="187"/>
    </location>
    <ligand>
        <name>sn-glycerol 3-phosphate</name>
        <dbReference type="ChEBI" id="CHEBI:57597"/>
    </ligand>
</feature>
<dbReference type="InterPro" id="IPR013328">
    <property type="entry name" value="6PGD_dom2"/>
</dbReference>
<evidence type="ECO:0000313" key="15">
    <source>
        <dbReference type="Proteomes" id="UP001637996"/>
    </source>
</evidence>
<name>A0ABW9M7B4_9FIRM</name>
<feature type="active site" description="Proton acceptor" evidence="9">
    <location>
        <position position="187"/>
    </location>
</feature>
<dbReference type="PIRSF" id="PIRSF000114">
    <property type="entry name" value="Glycerol-3-P_dh"/>
    <property type="match status" value="1"/>
</dbReference>
<dbReference type="EC" id="1.1.1.94" evidence="9"/>
<comment type="pathway">
    <text evidence="9">Membrane lipid metabolism; glycerophospholipid metabolism.</text>
</comment>
<sequence>MEISILGAGSWSTAIAYLLSEKYDVLMYARNPEDTEFINNNHKNRKYLKDFDLPKNIKATSDIQKLFKNRFIVNGIPTQSTRSVIKEFKTYFNKENVYVNLSKGLELESHNRISEIFYQELGKDNSYAILSGPSHAEEVIKKMPTAIVCASNDLKLAKEIQEIFNSDWFRVYTSEDLVGVELGGAIKNTLAFGIGILDGLGYGDNTKAAVITRGINEMNRLLEKFNADPKTLNGLAGVGDLIVTATSINSRNYRTGLLIGQGKNMQDAINEVNMVVEGIPTTKALNQLANQYNLDLPITKEIYKILYENKDPNDSVASLMGRTLKSEF</sequence>
<feature type="binding site" evidence="9">
    <location>
        <position position="10"/>
    </location>
    <ligand>
        <name>NADPH</name>
        <dbReference type="ChEBI" id="CHEBI:57783"/>
    </ligand>
</feature>
<evidence type="ECO:0000256" key="2">
    <source>
        <dbReference type="ARBA" id="ARBA00022516"/>
    </source>
</evidence>